<feature type="domain" description="Deacetylase sirtuin-type" evidence="4">
    <location>
        <begin position="1"/>
        <end position="251"/>
    </location>
</feature>
<sequence>MTTKGGLYERAQKRYRVTDGKSLFTYAFYAKHPRPAQAFLADVHGEAVRARASPGHYALALLSSLGRMQRHYTLNIDGLSQVAHSVMPSGACPTWHPEDNPEGQLVELHGSIHELVCGACGACVPATAAQVAALRAERRVPCACGAEQGLRFKVMLYDDAEGSRIMPDEVMDVMEEDVKAADAILWVGISFQQSASTSYFRSVRRWLAEAARDALTCPQVILNPSDEAVWNLRTASSNLAELEVLEVLGTSDAVLPVLATRAALAAGVAPAGELAGEAGKRARREVARRLSCDDEEEVEENGGGPSMLDCVALPQAAVAEFGA</sequence>
<feature type="binding site" evidence="3">
    <location>
        <position position="117"/>
    </location>
    <ligand>
        <name>Zn(2+)</name>
        <dbReference type="ChEBI" id="CHEBI:29105"/>
    </ligand>
</feature>
<comment type="caution">
    <text evidence="5">The sequence shown here is derived from an EMBL/GenBank/DDBJ whole genome shotgun (WGS) entry which is preliminary data.</text>
</comment>
<proteinExistence type="predicted"/>
<evidence type="ECO:0000256" key="2">
    <source>
        <dbReference type="ARBA" id="ARBA00023027"/>
    </source>
</evidence>
<evidence type="ECO:0000259" key="4">
    <source>
        <dbReference type="PROSITE" id="PS50305"/>
    </source>
</evidence>
<dbReference type="InterPro" id="IPR026590">
    <property type="entry name" value="Ssirtuin_cat_dom"/>
</dbReference>
<evidence type="ECO:0000256" key="1">
    <source>
        <dbReference type="ARBA" id="ARBA00022679"/>
    </source>
</evidence>
<keyword evidence="2" id="KW-0520">NAD</keyword>
<dbReference type="InterPro" id="IPR003000">
    <property type="entry name" value="Sirtuin"/>
</dbReference>
<keyword evidence="3" id="KW-0862">Zinc</keyword>
<name>A0AAD9IKG4_PROWI</name>
<dbReference type="Gene3D" id="3.40.50.1220">
    <property type="entry name" value="TPP-binding domain"/>
    <property type="match status" value="1"/>
</dbReference>
<feature type="binding site" evidence="3">
    <location>
        <position position="144"/>
    </location>
    <ligand>
        <name>Zn(2+)</name>
        <dbReference type="ChEBI" id="CHEBI:29105"/>
    </ligand>
</feature>
<dbReference type="EMBL" id="JASFZW010000004">
    <property type="protein sequence ID" value="KAK2078849.1"/>
    <property type="molecule type" value="Genomic_DNA"/>
</dbReference>
<dbReference type="PANTHER" id="PTHR11085:SF10">
    <property type="entry name" value="NAD-DEPENDENT PROTEIN DEACYLASE SIRTUIN-5, MITOCHONDRIAL-RELATED"/>
    <property type="match status" value="1"/>
</dbReference>
<keyword evidence="6" id="KW-1185">Reference proteome</keyword>
<dbReference type="InterPro" id="IPR029035">
    <property type="entry name" value="DHS-like_NAD/FAD-binding_dom"/>
</dbReference>
<dbReference type="PANTHER" id="PTHR11085">
    <property type="entry name" value="NAD-DEPENDENT PROTEIN DEACYLASE SIRTUIN-5, MITOCHONDRIAL-RELATED"/>
    <property type="match status" value="1"/>
</dbReference>
<feature type="binding site" evidence="3">
    <location>
        <position position="120"/>
    </location>
    <ligand>
        <name>Zn(2+)</name>
        <dbReference type="ChEBI" id="CHEBI:29105"/>
    </ligand>
</feature>
<dbReference type="GO" id="GO:0046872">
    <property type="term" value="F:metal ion binding"/>
    <property type="evidence" value="ECO:0007669"/>
    <property type="project" value="UniProtKB-KW"/>
</dbReference>
<keyword evidence="3" id="KW-0479">Metal-binding</keyword>
<dbReference type="GO" id="GO:0070403">
    <property type="term" value="F:NAD+ binding"/>
    <property type="evidence" value="ECO:0007669"/>
    <property type="project" value="InterPro"/>
</dbReference>
<evidence type="ECO:0000313" key="6">
    <source>
        <dbReference type="Proteomes" id="UP001255856"/>
    </source>
</evidence>
<dbReference type="GO" id="GO:0017136">
    <property type="term" value="F:histone deacetylase activity, NAD-dependent"/>
    <property type="evidence" value="ECO:0007669"/>
    <property type="project" value="TreeGrafter"/>
</dbReference>
<feature type="active site" description="Proton acceptor" evidence="3">
    <location>
        <position position="109"/>
    </location>
</feature>
<evidence type="ECO:0000256" key="3">
    <source>
        <dbReference type="PROSITE-ProRule" id="PRU00236"/>
    </source>
</evidence>
<dbReference type="AlphaFoldDB" id="A0AAD9IKG4"/>
<dbReference type="SUPFAM" id="SSF52467">
    <property type="entry name" value="DHS-like NAD/FAD-binding domain"/>
    <property type="match status" value="1"/>
</dbReference>
<organism evidence="5 6">
    <name type="scientific">Prototheca wickerhamii</name>
    <dbReference type="NCBI Taxonomy" id="3111"/>
    <lineage>
        <taxon>Eukaryota</taxon>
        <taxon>Viridiplantae</taxon>
        <taxon>Chlorophyta</taxon>
        <taxon>core chlorophytes</taxon>
        <taxon>Trebouxiophyceae</taxon>
        <taxon>Chlorellales</taxon>
        <taxon>Chlorellaceae</taxon>
        <taxon>Prototheca</taxon>
    </lineage>
</organism>
<feature type="binding site" evidence="3">
    <location>
        <position position="142"/>
    </location>
    <ligand>
        <name>Zn(2+)</name>
        <dbReference type="ChEBI" id="CHEBI:29105"/>
    </ligand>
</feature>
<dbReference type="CDD" id="cd00296">
    <property type="entry name" value="SIR2"/>
    <property type="match status" value="1"/>
</dbReference>
<accession>A0AAD9IKG4</accession>
<dbReference type="Proteomes" id="UP001255856">
    <property type="component" value="Unassembled WGS sequence"/>
</dbReference>
<reference evidence="5" key="1">
    <citation type="submission" date="2021-01" db="EMBL/GenBank/DDBJ databases">
        <authorList>
            <person name="Eckstrom K.M.E."/>
        </authorList>
    </citation>
    <scope>NUCLEOTIDE SEQUENCE</scope>
    <source>
        <strain evidence="5">UVCC 0001</strain>
    </source>
</reference>
<gene>
    <name evidence="5" type="ORF">QBZ16_003689</name>
</gene>
<evidence type="ECO:0000313" key="5">
    <source>
        <dbReference type="EMBL" id="KAK2078849.1"/>
    </source>
</evidence>
<dbReference type="InterPro" id="IPR050134">
    <property type="entry name" value="NAD-dep_sirtuin_deacylases"/>
</dbReference>
<dbReference type="Pfam" id="PF02146">
    <property type="entry name" value="SIR2"/>
    <property type="match status" value="1"/>
</dbReference>
<dbReference type="GO" id="GO:0005634">
    <property type="term" value="C:nucleus"/>
    <property type="evidence" value="ECO:0007669"/>
    <property type="project" value="TreeGrafter"/>
</dbReference>
<dbReference type="PROSITE" id="PS50305">
    <property type="entry name" value="SIRTUIN"/>
    <property type="match status" value="1"/>
</dbReference>
<protein>
    <recommendedName>
        <fullName evidence="4">Deacetylase sirtuin-type domain-containing protein</fullName>
    </recommendedName>
</protein>
<keyword evidence="1" id="KW-0808">Transferase</keyword>